<keyword evidence="5" id="KW-0732">Signal</keyword>
<dbReference type="PROSITE" id="PS51352">
    <property type="entry name" value="THIOREDOXIN_2"/>
    <property type="match status" value="1"/>
</dbReference>
<evidence type="ECO:0000256" key="2">
    <source>
        <dbReference type="ARBA" id="ARBA00023008"/>
    </source>
</evidence>
<feature type="binding site" evidence="3">
    <location>
        <position position="181"/>
    </location>
    <ligand>
        <name>Cu cation</name>
        <dbReference type="ChEBI" id="CHEBI:23378"/>
    </ligand>
</feature>
<proteinExistence type="inferred from homology"/>
<protein>
    <submittedName>
        <fullName evidence="7">SCO family protein</fullName>
    </submittedName>
</protein>
<reference evidence="7 8" key="1">
    <citation type="submission" date="2017-07" db="EMBL/GenBank/DDBJ databases">
        <title>Genome sequence of Streptomyces pluripotens MUSC 137T.</title>
        <authorList>
            <person name="Ser H.-L."/>
            <person name="Lee L.-H."/>
        </authorList>
    </citation>
    <scope>NUCLEOTIDE SEQUENCE [LARGE SCALE GENOMIC DNA]</scope>
    <source>
        <strain evidence="7 8">MUSC 137</strain>
    </source>
</reference>
<dbReference type="InterPro" id="IPR036249">
    <property type="entry name" value="Thioredoxin-like_sf"/>
</dbReference>
<dbReference type="PANTHER" id="PTHR12151:SF25">
    <property type="entry name" value="LINALOOL DEHYDRATASE_ISOMERASE DOMAIN-CONTAINING PROTEIN"/>
    <property type="match status" value="1"/>
</dbReference>
<dbReference type="PROSITE" id="PS51257">
    <property type="entry name" value="PROKAR_LIPOPROTEIN"/>
    <property type="match status" value="1"/>
</dbReference>
<dbReference type="InterPro" id="IPR003782">
    <property type="entry name" value="SCO1/SenC"/>
</dbReference>
<dbReference type="Gene3D" id="3.40.30.10">
    <property type="entry name" value="Glutaredoxin"/>
    <property type="match status" value="1"/>
</dbReference>
<evidence type="ECO:0000256" key="1">
    <source>
        <dbReference type="ARBA" id="ARBA00010996"/>
    </source>
</evidence>
<feature type="domain" description="Thioredoxin" evidence="6">
    <location>
        <begin position="52"/>
        <end position="203"/>
    </location>
</feature>
<dbReference type="CDD" id="cd02968">
    <property type="entry name" value="SCO"/>
    <property type="match status" value="1"/>
</dbReference>
<organism evidence="7 8">
    <name type="scientific">Streptomyces pluripotens</name>
    <dbReference type="NCBI Taxonomy" id="1355015"/>
    <lineage>
        <taxon>Bacteria</taxon>
        <taxon>Bacillati</taxon>
        <taxon>Actinomycetota</taxon>
        <taxon>Actinomycetes</taxon>
        <taxon>Kitasatosporales</taxon>
        <taxon>Streptomycetaceae</taxon>
        <taxon>Streptomyces</taxon>
    </lineage>
</organism>
<comment type="similarity">
    <text evidence="1">Belongs to the SCO1/2 family.</text>
</comment>
<dbReference type="OrthoDB" id="9790194at2"/>
<gene>
    <name evidence="7" type="ORF">LK07_30545</name>
</gene>
<feature type="binding site" evidence="3">
    <location>
        <position position="91"/>
    </location>
    <ligand>
        <name>Cu cation</name>
        <dbReference type="ChEBI" id="CHEBI:23378"/>
    </ligand>
</feature>
<evidence type="ECO:0000256" key="5">
    <source>
        <dbReference type="SAM" id="SignalP"/>
    </source>
</evidence>
<feature type="signal peptide" evidence="5">
    <location>
        <begin position="1"/>
        <end position="24"/>
    </location>
</feature>
<feature type="binding site" evidence="3">
    <location>
        <position position="95"/>
    </location>
    <ligand>
        <name>Cu cation</name>
        <dbReference type="ChEBI" id="CHEBI:23378"/>
    </ligand>
</feature>
<keyword evidence="2 3" id="KW-0186">Copper</keyword>
<feature type="chain" id="PRO_5011278396" evidence="5">
    <location>
        <begin position="25"/>
        <end position="221"/>
    </location>
</feature>
<dbReference type="KEGG" id="splu:LK06_029365"/>
<dbReference type="Proteomes" id="UP000031501">
    <property type="component" value="Chromosome"/>
</dbReference>
<keyword evidence="3" id="KW-0479">Metal-binding</keyword>
<evidence type="ECO:0000313" key="8">
    <source>
        <dbReference type="Proteomes" id="UP000031501"/>
    </source>
</evidence>
<dbReference type="GO" id="GO:0046872">
    <property type="term" value="F:metal ion binding"/>
    <property type="evidence" value="ECO:0007669"/>
    <property type="project" value="UniProtKB-KW"/>
</dbReference>
<feature type="disulfide bond" description="Redox-active" evidence="4">
    <location>
        <begin position="91"/>
        <end position="95"/>
    </location>
</feature>
<dbReference type="InterPro" id="IPR013766">
    <property type="entry name" value="Thioredoxin_domain"/>
</dbReference>
<evidence type="ECO:0000259" key="6">
    <source>
        <dbReference type="PROSITE" id="PS51352"/>
    </source>
</evidence>
<evidence type="ECO:0000256" key="4">
    <source>
        <dbReference type="PIRSR" id="PIRSR603782-2"/>
    </source>
</evidence>
<accession>A0A221P6N3</accession>
<dbReference type="AlphaFoldDB" id="A0A221P6N3"/>
<dbReference type="RefSeq" id="WP_043432154.1">
    <property type="nucleotide sequence ID" value="NZ_CP021080.1"/>
</dbReference>
<dbReference type="Pfam" id="PF02630">
    <property type="entry name" value="SCO1-SenC"/>
    <property type="match status" value="1"/>
</dbReference>
<dbReference type="SUPFAM" id="SSF52833">
    <property type="entry name" value="Thioredoxin-like"/>
    <property type="match status" value="1"/>
</dbReference>
<sequence length="221" mass="23349">MRITSARRAGVAVAVVAAAGFGLAACGGSSDSGPVAVVSGPTASARPGVITLDTPDVKPALTLTDQNGHRYDLVKQTAGHPTLLYFGYTHCPDVCPTTMADIAVAARGLPIAERQELRVVFVSTDPDRDSPKRLKKWLGAIDPRFTGLTGDFTTVQRAARSLGIGVSRPVKHKDGTETVSHGAEVIVFSPRDDKAHLFYASGTSERRYAVDLPKIVKGETP</sequence>
<dbReference type="EMBL" id="CP022433">
    <property type="protein sequence ID" value="ASN27658.1"/>
    <property type="molecule type" value="Genomic_DNA"/>
</dbReference>
<keyword evidence="8" id="KW-1185">Reference proteome</keyword>
<dbReference type="PANTHER" id="PTHR12151">
    <property type="entry name" value="ELECTRON TRANSPORT PROTIN SCO1/SENC FAMILY MEMBER"/>
    <property type="match status" value="1"/>
</dbReference>
<evidence type="ECO:0000313" key="7">
    <source>
        <dbReference type="EMBL" id="ASN27658.1"/>
    </source>
</evidence>
<name>A0A221P6N3_9ACTN</name>
<keyword evidence="4" id="KW-1015">Disulfide bond</keyword>
<evidence type="ECO:0000256" key="3">
    <source>
        <dbReference type="PIRSR" id="PIRSR603782-1"/>
    </source>
</evidence>
<dbReference type="STRING" id="1355015.LK06_029365"/>